<name>A0A0S4N9M1_9BACT</name>
<dbReference type="InterPro" id="IPR000531">
    <property type="entry name" value="Beta-barrel_TonB"/>
</dbReference>
<dbReference type="RefSeq" id="WP_140945654.1">
    <property type="nucleotide sequence ID" value="NZ_FAOO01000016.1"/>
</dbReference>
<dbReference type="InterPro" id="IPR012910">
    <property type="entry name" value="Plug_dom"/>
</dbReference>
<keyword evidence="9 10" id="KW-0998">Cell outer membrane</keyword>
<dbReference type="GO" id="GO:0044718">
    <property type="term" value="P:siderophore transmembrane transport"/>
    <property type="evidence" value="ECO:0007669"/>
    <property type="project" value="TreeGrafter"/>
</dbReference>
<keyword evidence="3 10" id="KW-1134">Transmembrane beta strand</keyword>
<dbReference type="InterPro" id="IPR037066">
    <property type="entry name" value="Plug_dom_sf"/>
</dbReference>
<evidence type="ECO:0000256" key="1">
    <source>
        <dbReference type="ARBA" id="ARBA00004571"/>
    </source>
</evidence>
<dbReference type="SUPFAM" id="SSF56935">
    <property type="entry name" value="Porins"/>
    <property type="match status" value="1"/>
</dbReference>
<dbReference type="OrthoDB" id="9758472at2"/>
<evidence type="ECO:0000256" key="9">
    <source>
        <dbReference type="ARBA" id="ARBA00023237"/>
    </source>
</evidence>
<reference evidence="15" key="1">
    <citation type="submission" date="2015-11" db="EMBL/GenBank/DDBJ databases">
        <authorList>
            <person name="Varghese N."/>
        </authorList>
    </citation>
    <scope>NUCLEOTIDE SEQUENCE [LARGE SCALE GENOMIC DNA]</scope>
</reference>
<gene>
    <name evidence="14" type="ORF">JGI1_01934</name>
</gene>
<dbReference type="Gene3D" id="2.60.40.1120">
    <property type="entry name" value="Carboxypeptidase-like, regulatory domain"/>
    <property type="match status" value="1"/>
</dbReference>
<dbReference type="EMBL" id="FAOO01000016">
    <property type="protein sequence ID" value="CUU07902.1"/>
    <property type="molecule type" value="Genomic_DNA"/>
</dbReference>
<evidence type="ECO:0000256" key="3">
    <source>
        <dbReference type="ARBA" id="ARBA00022452"/>
    </source>
</evidence>
<feature type="domain" description="TonB-dependent receptor-like beta-barrel" evidence="12">
    <location>
        <begin position="364"/>
        <end position="821"/>
    </location>
</feature>
<evidence type="ECO:0000313" key="15">
    <source>
        <dbReference type="Proteomes" id="UP000320623"/>
    </source>
</evidence>
<evidence type="ECO:0000256" key="4">
    <source>
        <dbReference type="ARBA" id="ARBA00022692"/>
    </source>
</evidence>
<evidence type="ECO:0000259" key="13">
    <source>
        <dbReference type="Pfam" id="PF07715"/>
    </source>
</evidence>
<dbReference type="GO" id="GO:0015344">
    <property type="term" value="F:siderophore uptake transmembrane transporter activity"/>
    <property type="evidence" value="ECO:0007669"/>
    <property type="project" value="TreeGrafter"/>
</dbReference>
<proteinExistence type="inferred from homology"/>
<evidence type="ECO:0000256" key="11">
    <source>
        <dbReference type="RuleBase" id="RU003357"/>
    </source>
</evidence>
<dbReference type="Proteomes" id="UP000320623">
    <property type="component" value="Unassembled WGS sequence"/>
</dbReference>
<keyword evidence="4 10" id="KW-0812">Transmembrane</keyword>
<evidence type="ECO:0000256" key="10">
    <source>
        <dbReference type="PROSITE-ProRule" id="PRU01360"/>
    </source>
</evidence>
<dbReference type="Gene3D" id="2.40.170.20">
    <property type="entry name" value="TonB-dependent receptor, beta-barrel domain"/>
    <property type="match status" value="1"/>
</dbReference>
<keyword evidence="15" id="KW-1185">Reference proteome</keyword>
<feature type="domain" description="TonB-dependent receptor plug" evidence="13">
    <location>
        <begin position="123"/>
        <end position="216"/>
    </location>
</feature>
<dbReference type="InterPro" id="IPR008969">
    <property type="entry name" value="CarboxyPept-like_regulatory"/>
</dbReference>
<sequence length="880" mass="101200">MLRKFFIILVLVLNFGSLFSGTTGKITGRVVNKSTGEPLFAVNIIIEGTTLGAATDMQGNYIILNVPPGIYTLRASAVGFKTVRVTNVRVSVDQTTRVDFKLEEVAIELGEEVLVVAERPLVQRDLTSTTVKIGKDMIEKLPVENFTDLVNLKAGVVEGHFRGGRIGEVAYLVDGIPVNDVFSNTYAIQVENHTIQEMEVITGTFNAEYGQAMSGVVNIITKEGGDKYSGSFSSYFGDYISSHRDIFMNIGDIKPNSIYNFQGTLGGPFPFLGNRFSFFFSWRYYKNDGWIYGRRIFTPYDSSNFSSDDPSKWYIGATGDGAYVPMNPEQRLTFQSKISFKITPSNKLNLEGIYQRRFFKIYDHRFKYNPDGDYKRYQYSYTLTLNYTHVVSSSSFLTLKGSILYNDYQQYVWKDINLYPDPKRLQDASNNAFLTGGSQMWHFFRNTRTYIAKVDYTNQITLTHQIKTGIEFRFHRLWLREYEIVRDERFKDKFVPSLPPRTSFNNNEYLHKPYEFSAYLQDKMEFEYLVANVGLRFDYFEPDGKVLIDPDHLPSDRPLPDSLFRKARAKYQLSPRIGLAYPITDRGVIHISYGHFFQIPPFEFLYTNPEFEIEVGRLKSKIGNADLQPQRTVSYEIGLQQQLSDDIAVDITGYYKDIRNLLGMQIHQYLNVDKFARYINRDYGNVRGITVSLEKRFRDGFGATLDYTLQLARGNASDPDAEFLNNQADPPIEGNKQLVPLDWDRRHSLNFTVSLGQPDNFVLSLIGQLGTGFPYTPAFQNQRIAVENSDNKPPVYNFDLYFYKIFKLFGLNMQFFVKVYNVFDIKNEIEVFGDTGRAGYTLSTIYSGRPRGINTVEEYFTRPDFYSEPRQVIFGISFDF</sequence>
<dbReference type="Gene3D" id="2.170.130.10">
    <property type="entry name" value="TonB-dependent receptor, plug domain"/>
    <property type="match status" value="1"/>
</dbReference>
<evidence type="ECO:0000313" key="14">
    <source>
        <dbReference type="EMBL" id="CUU07902.1"/>
    </source>
</evidence>
<evidence type="ECO:0000259" key="12">
    <source>
        <dbReference type="Pfam" id="PF00593"/>
    </source>
</evidence>
<comment type="subcellular location">
    <subcellularLocation>
        <location evidence="1 10">Cell outer membrane</location>
        <topology evidence="1 10">Multi-pass membrane protein</topology>
    </subcellularLocation>
</comment>
<protein>
    <submittedName>
        <fullName evidence="14">Outer membrane receptor proteins, mostly Fe transport</fullName>
    </submittedName>
</protein>
<accession>A0A0S4N9M1</accession>
<evidence type="ECO:0000256" key="8">
    <source>
        <dbReference type="ARBA" id="ARBA00023170"/>
    </source>
</evidence>
<evidence type="ECO:0000256" key="6">
    <source>
        <dbReference type="ARBA" id="ARBA00023077"/>
    </source>
</evidence>
<dbReference type="InterPro" id="IPR039426">
    <property type="entry name" value="TonB-dep_rcpt-like"/>
</dbReference>
<organism evidence="14 15">
    <name type="scientific">Candidatus Thermokryptus mobilis</name>
    <dbReference type="NCBI Taxonomy" id="1643428"/>
    <lineage>
        <taxon>Bacteria</taxon>
        <taxon>Pseudomonadati</taxon>
        <taxon>Candidatus Kryptoniota</taxon>
        <taxon>Candidatus Thermokryptus</taxon>
    </lineage>
</organism>
<evidence type="ECO:0000256" key="7">
    <source>
        <dbReference type="ARBA" id="ARBA00023136"/>
    </source>
</evidence>
<dbReference type="SUPFAM" id="SSF49464">
    <property type="entry name" value="Carboxypeptidase regulatory domain-like"/>
    <property type="match status" value="1"/>
</dbReference>
<dbReference type="PANTHER" id="PTHR30069:SF29">
    <property type="entry name" value="HEMOGLOBIN AND HEMOGLOBIN-HAPTOGLOBIN-BINDING PROTEIN 1-RELATED"/>
    <property type="match status" value="1"/>
</dbReference>
<dbReference type="GO" id="GO:0009279">
    <property type="term" value="C:cell outer membrane"/>
    <property type="evidence" value="ECO:0007669"/>
    <property type="project" value="UniProtKB-SubCell"/>
</dbReference>
<dbReference type="Pfam" id="PF00593">
    <property type="entry name" value="TonB_dep_Rec_b-barrel"/>
    <property type="match status" value="1"/>
</dbReference>
<dbReference type="AlphaFoldDB" id="A0A0S4N9M1"/>
<keyword evidence="5" id="KW-0732">Signal</keyword>
<dbReference type="PROSITE" id="PS52016">
    <property type="entry name" value="TONB_DEPENDENT_REC_3"/>
    <property type="match status" value="1"/>
</dbReference>
<keyword evidence="8 14" id="KW-0675">Receptor</keyword>
<dbReference type="Pfam" id="PF13715">
    <property type="entry name" value="CarbopepD_reg_2"/>
    <property type="match status" value="1"/>
</dbReference>
<keyword evidence="7 10" id="KW-0472">Membrane</keyword>
<evidence type="ECO:0000256" key="2">
    <source>
        <dbReference type="ARBA" id="ARBA00022448"/>
    </source>
</evidence>
<dbReference type="PANTHER" id="PTHR30069">
    <property type="entry name" value="TONB-DEPENDENT OUTER MEMBRANE RECEPTOR"/>
    <property type="match status" value="1"/>
</dbReference>
<dbReference type="STRING" id="1643428.GCA_001442855_01896"/>
<dbReference type="Pfam" id="PF07715">
    <property type="entry name" value="Plug"/>
    <property type="match status" value="1"/>
</dbReference>
<keyword evidence="6 11" id="KW-0798">TonB box</keyword>
<comment type="similarity">
    <text evidence="10 11">Belongs to the TonB-dependent receptor family.</text>
</comment>
<evidence type="ECO:0000256" key="5">
    <source>
        <dbReference type="ARBA" id="ARBA00022729"/>
    </source>
</evidence>
<dbReference type="InterPro" id="IPR036942">
    <property type="entry name" value="Beta-barrel_TonB_sf"/>
</dbReference>
<keyword evidence="2 10" id="KW-0813">Transport</keyword>